<keyword evidence="2" id="KW-1185">Reference proteome</keyword>
<dbReference type="EMBL" id="LGRX02016926">
    <property type="protein sequence ID" value="KAK3261400.1"/>
    <property type="molecule type" value="Genomic_DNA"/>
</dbReference>
<name>A0AAE0FKJ1_9CHLO</name>
<comment type="caution">
    <text evidence="1">The sequence shown here is derived from an EMBL/GenBank/DDBJ whole genome shotgun (WGS) entry which is preliminary data.</text>
</comment>
<organism evidence="1 2">
    <name type="scientific">Cymbomonas tetramitiformis</name>
    <dbReference type="NCBI Taxonomy" id="36881"/>
    <lineage>
        <taxon>Eukaryota</taxon>
        <taxon>Viridiplantae</taxon>
        <taxon>Chlorophyta</taxon>
        <taxon>Pyramimonadophyceae</taxon>
        <taxon>Pyramimonadales</taxon>
        <taxon>Pyramimonadaceae</taxon>
        <taxon>Cymbomonas</taxon>
    </lineage>
</organism>
<protein>
    <submittedName>
        <fullName evidence="1">Uncharacterized protein</fullName>
    </submittedName>
</protein>
<accession>A0AAE0FKJ1</accession>
<dbReference type="AlphaFoldDB" id="A0AAE0FKJ1"/>
<reference evidence="1 2" key="1">
    <citation type="journal article" date="2015" name="Genome Biol. Evol.">
        <title>Comparative Genomics of a Bacterivorous Green Alga Reveals Evolutionary Causalities and Consequences of Phago-Mixotrophic Mode of Nutrition.</title>
        <authorList>
            <person name="Burns J.A."/>
            <person name="Paasch A."/>
            <person name="Narechania A."/>
            <person name="Kim E."/>
        </authorList>
    </citation>
    <scope>NUCLEOTIDE SEQUENCE [LARGE SCALE GENOMIC DNA]</scope>
    <source>
        <strain evidence="1 2">PLY_AMNH</strain>
    </source>
</reference>
<dbReference type="Proteomes" id="UP001190700">
    <property type="component" value="Unassembled WGS sequence"/>
</dbReference>
<sequence>MQQLLSLRERLLVDFQPRGRPCFGARTLGQTTVAAALLATQRPTTPGRLRHGARVAASRELLRFCKRAKRVAERHAGRRLLGGAPFIV</sequence>
<evidence type="ECO:0000313" key="2">
    <source>
        <dbReference type="Proteomes" id="UP001190700"/>
    </source>
</evidence>
<proteinExistence type="predicted"/>
<evidence type="ECO:0000313" key="1">
    <source>
        <dbReference type="EMBL" id="KAK3261400.1"/>
    </source>
</evidence>
<gene>
    <name evidence="1" type="ORF">CYMTET_29686</name>
</gene>